<dbReference type="Pfam" id="PF23030">
    <property type="entry name" value="SCAF11-like_C"/>
    <property type="match status" value="1"/>
</dbReference>
<gene>
    <name evidence="8" type="primary">SCAF11</name>
</gene>
<feature type="compositionally biased region" description="Basic and acidic residues" evidence="5">
    <location>
        <begin position="944"/>
        <end position="959"/>
    </location>
</feature>
<name>A0A9B0WSA3_CHRAS</name>
<organism evidence="7 8">
    <name type="scientific">Chrysochloris asiatica</name>
    <name type="common">Cape golden mole</name>
    <dbReference type="NCBI Taxonomy" id="185453"/>
    <lineage>
        <taxon>Eukaryota</taxon>
        <taxon>Metazoa</taxon>
        <taxon>Chordata</taxon>
        <taxon>Craniata</taxon>
        <taxon>Vertebrata</taxon>
        <taxon>Euteleostomi</taxon>
        <taxon>Mammalia</taxon>
        <taxon>Eutheria</taxon>
        <taxon>Afrotheria</taxon>
        <taxon>Chrysochloridae</taxon>
        <taxon>Chrysochlorinae</taxon>
        <taxon>Chrysochloris</taxon>
    </lineage>
</organism>
<evidence type="ECO:0000259" key="6">
    <source>
        <dbReference type="PROSITE" id="PS50089"/>
    </source>
</evidence>
<feature type="compositionally biased region" description="Basic and acidic residues" evidence="5">
    <location>
        <begin position="441"/>
        <end position="461"/>
    </location>
</feature>
<feature type="compositionally biased region" description="Basic residues" evidence="5">
    <location>
        <begin position="918"/>
        <end position="937"/>
    </location>
</feature>
<dbReference type="RefSeq" id="XP_006865412.1">
    <property type="nucleotide sequence ID" value="XM_006865350.1"/>
</dbReference>
<accession>A0A9B0WSA3</accession>
<feature type="compositionally biased region" description="Basic and acidic residues" evidence="5">
    <location>
        <begin position="841"/>
        <end position="917"/>
    </location>
</feature>
<dbReference type="PROSITE" id="PS50089">
    <property type="entry name" value="ZF_RING_2"/>
    <property type="match status" value="1"/>
</dbReference>
<feature type="compositionally biased region" description="Polar residues" evidence="5">
    <location>
        <begin position="1176"/>
        <end position="1188"/>
    </location>
</feature>
<evidence type="ECO:0000256" key="2">
    <source>
        <dbReference type="ARBA" id="ARBA00022771"/>
    </source>
</evidence>
<dbReference type="GeneID" id="102811239"/>
<feature type="region of interest" description="Disordered" evidence="5">
    <location>
        <begin position="282"/>
        <end position="483"/>
    </location>
</feature>
<dbReference type="PANTHER" id="PTHR47048">
    <property type="entry name" value="PROTEIN SCAF11"/>
    <property type="match status" value="1"/>
</dbReference>
<feature type="compositionally biased region" description="Polar residues" evidence="5">
    <location>
        <begin position="785"/>
        <end position="795"/>
    </location>
</feature>
<feature type="domain" description="RING-type" evidence="6">
    <location>
        <begin position="33"/>
        <end position="74"/>
    </location>
</feature>
<evidence type="ECO:0000256" key="5">
    <source>
        <dbReference type="SAM" id="MobiDB-lite"/>
    </source>
</evidence>
<dbReference type="GO" id="GO:0000245">
    <property type="term" value="P:spliceosomal complex assembly"/>
    <property type="evidence" value="ECO:0007669"/>
    <property type="project" value="TreeGrafter"/>
</dbReference>
<dbReference type="Gene3D" id="3.30.40.10">
    <property type="entry name" value="Zinc/RING finger domain, C3HC4 (zinc finger)"/>
    <property type="match status" value="1"/>
</dbReference>
<feature type="compositionally biased region" description="Basic residues" evidence="5">
    <location>
        <begin position="362"/>
        <end position="382"/>
    </location>
</feature>
<dbReference type="Proteomes" id="UP000504623">
    <property type="component" value="Unplaced"/>
</dbReference>
<dbReference type="PROSITE" id="PS00518">
    <property type="entry name" value="ZF_RING_1"/>
    <property type="match status" value="1"/>
</dbReference>
<feature type="region of interest" description="Disordered" evidence="5">
    <location>
        <begin position="682"/>
        <end position="1131"/>
    </location>
</feature>
<keyword evidence="3" id="KW-0862">Zinc</keyword>
<feature type="compositionally biased region" description="Polar residues" evidence="5">
    <location>
        <begin position="1153"/>
        <end position="1162"/>
    </location>
</feature>
<feature type="compositionally biased region" description="Basic residues" evidence="5">
    <location>
        <begin position="775"/>
        <end position="784"/>
    </location>
</feature>
<dbReference type="GO" id="GO:0008270">
    <property type="term" value="F:zinc ion binding"/>
    <property type="evidence" value="ECO:0007669"/>
    <property type="project" value="UniProtKB-KW"/>
</dbReference>
<keyword evidence="7" id="KW-1185">Reference proteome</keyword>
<dbReference type="InterPro" id="IPR057031">
    <property type="entry name" value="SFR19-like_C"/>
</dbReference>
<dbReference type="InterPro" id="IPR013083">
    <property type="entry name" value="Znf_RING/FYVE/PHD"/>
</dbReference>
<evidence type="ECO:0000256" key="4">
    <source>
        <dbReference type="PROSITE-ProRule" id="PRU00175"/>
    </source>
</evidence>
<dbReference type="SMART" id="SM00184">
    <property type="entry name" value="RING"/>
    <property type="match status" value="1"/>
</dbReference>
<keyword evidence="2 4" id="KW-0863">Zinc-finger</keyword>
<evidence type="ECO:0000313" key="7">
    <source>
        <dbReference type="Proteomes" id="UP000504623"/>
    </source>
</evidence>
<dbReference type="SUPFAM" id="SSF57850">
    <property type="entry name" value="RING/U-box"/>
    <property type="match status" value="1"/>
</dbReference>
<dbReference type="FunFam" id="3.30.40.10:FF:000344">
    <property type="entry name" value="protein SCAF11 isoform X1"/>
    <property type="match status" value="1"/>
</dbReference>
<feature type="compositionally biased region" description="Basic and acidic residues" evidence="5">
    <location>
        <begin position="1021"/>
        <end position="1039"/>
    </location>
</feature>
<proteinExistence type="predicted"/>
<sequence length="1447" mass="162839">MVCNSGRLTTRDCEGNGDNTATTVPLYNEADRCPICLNCLLEKEVGFPENCNHIFCMTCILKWAETLASCPIDRKPFQTVFKFSVLGGCIKVQVKRHSEKTKDKKNESFFKKQLSCHENPKNCLRKKATIREDLLSAQFFDLKIIHRNSSYSETGEKKNATMKINKPRRSNCTNQYFRNFFSNIFSSSSHTGGSTYTHRAYCTEFIDVNEMSAVIRQKRQELDFAWFRDTLPGIERNGFVPRNIETEVLPLISSVFPRTIFPTSTISLENSGTSCKGYALAHTQEGEEKKQTSGTSNTRGSRRKPATTTPTRRSTRNMRTETVSQSQKSPVSNNSGCDAPDGSNPSVSVSSTAESEKQTRQAPKRKSMRRGRKPPLLKKKLRSSVPRPEKSSSSDSVDEETAESDAPPVLEKEHQSDIESSNTFTVQTDEENKSANSLRSCSEHIDTSVEHIENHDTEETVKASSSESHTQDPPVLIGEEEEIQKVENTDIEANVLCVESDISKTISEKEDDSLANQDQISKLLEPEVKTEDDTDHLPDDLQCLGSETEIHQPVSSPVAELLENTESVANENDKTVERSTVEIDHEDSTVQIEQNLESPKLESSEGEKIPAVDKELIESTEVQLLQHDGPEDAEIVVKCDSSGSEILNSTQDSENNLIKNDPDNTKLEKCLEEKTDCLDEHLIPTDLPNTQPEEIQKHFGEDNNEMIPMECDSFCSDQNESEIEPSVNTDSKKSNENSVEQSSENNILPSDPADEKVETVSQPSESSVETMDKAKKPRTRRSRFHSPSTTWSPNRDTAREKKRSQSPSPKKETAKESRKSRSPSPRKEPARGRRKSRSQSPKKDIARERRPSQSPKRDSTREGKRSESLSPKRDTSRENRRSQSRVKDSSPRENSRSRSRERESDRDGQRRDREGRTRRWARSRSRSRSPSRSRTKSKNSSFGRNERDSYSPRWKERWTNDTWRCPRGNDRYRKSDPEKQNENTRKEKNGTNPDADDLNSDKRRNDCPSWVTEKINSGPDPRTRNPEKLKDTHWEETRNENTGNSWNKHFGSGWMSARGRGNRGRGTYRGGFAYTDQNENRWQNRKPLSGNSNSSGNDSFKFVEQQPYKRKNEQEFSFDSPADRSGWTSASSWAVRKTLPADVQNYYSRRGRTSSGPQSGWTRQEEETADQDSNLKDQTNQQGDSSQLPINMMQPQVNVMQQQMNAHQPMTIFPYPVGVHAPLMNIQRNPYNVHPQLPLHLHTGMPIMQVAAPTSGSQGLPPPPPPPPPSQQVNYIAAQPDGKQLQGIPSASHVSNNMSAPVLPAPTAAPGNMGTIQGPSSGNTSSSSHSKASNAAVKLAESKVSVTVEASADSSKTDKKLQIQEKAAQEVKLAIKPFYQNKDITKEEYKEIVRKAVDKVCHSKSGEVNSTKVANLVKAYVDKYKYSRKGNQKKTLEEPVSAEKHIG</sequence>
<dbReference type="Pfam" id="PF13639">
    <property type="entry name" value="zf-RING_2"/>
    <property type="match status" value="1"/>
</dbReference>
<dbReference type="OrthoDB" id="1935339at2759"/>
<dbReference type="GO" id="GO:0003723">
    <property type="term" value="F:RNA binding"/>
    <property type="evidence" value="ECO:0007669"/>
    <property type="project" value="TreeGrafter"/>
</dbReference>
<dbReference type="InterPro" id="IPR017907">
    <property type="entry name" value="Znf_RING_CS"/>
</dbReference>
<keyword evidence="1" id="KW-0479">Metal-binding</keyword>
<feature type="compositionally biased region" description="Polar residues" evidence="5">
    <location>
        <begin position="321"/>
        <end position="336"/>
    </location>
</feature>
<feature type="region of interest" description="Disordered" evidence="5">
    <location>
        <begin position="1146"/>
        <end position="1188"/>
    </location>
</feature>
<feature type="region of interest" description="Disordered" evidence="5">
    <location>
        <begin position="1251"/>
        <end position="1334"/>
    </location>
</feature>
<protein>
    <submittedName>
        <fullName evidence="8">Protein SCAF11</fullName>
    </submittedName>
</protein>
<feature type="compositionally biased region" description="Basic and acidic residues" evidence="5">
    <location>
        <begin position="967"/>
        <end position="989"/>
    </location>
</feature>
<dbReference type="CDD" id="cd16636">
    <property type="entry name" value="mRING-HC-C3HC3D_SCAF11"/>
    <property type="match status" value="1"/>
</dbReference>
<feature type="compositionally biased region" description="Polar residues" evidence="5">
    <location>
        <begin position="1287"/>
        <end position="1299"/>
    </location>
</feature>
<feature type="compositionally biased region" description="Polar residues" evidence="5">
    <location>
        <begin position="343"/>
        <end position="353"/>
    </location>
</feature>
<evidence type="ECO:0000256" key="1">
    <source>
        <dbReference type="ARBA" id="ARBA00022723"/>
    </source>
</evidence>
<feature type="compositionally biased region" description="Polar residues" evidence="5">
    <location>
        <begin position="418"/>
        <end position="427"/>
    </location>
</feature>
<feature type="compositionally biased region" description="Basic and acidic residues" evidence="5">
    <location>
        <begin position="809"/>
        <end position="831"/>
    </location>
</feature>
<dbReference type="CTD" id="9169"/>
<evidence type="ECO:0000313" key="8">
    <source>
        <dbReference type="RefSeq" id="XP_006865412.1"/>
    </source>
</evidence>
<feature type="compositionally biased region" description="Polar residues" evidence="5">
    <location>
        <begin position="759"/>
        <end position="769"/>
    </location>
</feature>
<feature type="compositionally biased region" description="Low complexity" evidence="5">
    <location>
        <begin position="1320"/>
        <end position="1333"/>
    </location>
</feature>
<dbReference type="InterPro" id="IPR001841">
    <property type="entry name" value="Znf_RING"/>
</dbReference>
<reference evidence="8" key="1">
    <citation type="submission" date="2025-08" db="UniProtKB">
        <authorList>
            <consortium name="RefSeq"/>
        </authorList>
    </citation>
    <scope>IDENTIFICATION</scope>
    <source>
        <tissue evidence="8">Spleen</tissue>
    </source>
</reference>
<dbReference type="PANTHER" id="PTHR47048:SF1">
    <property type="entry name" value="PROTEIN SCAF11"/>
    <property type="match status" value="1"/>
</dbReference>
<feature type="compositionally biased region" description="Low complexity" evidence="5">
    <location>
        <begin position="1089"/>
        <end position="1099"/>
    </location>
</feature>
<feature type="compositionally biased region" description="Pro residues" evidence="5">
    <location>
        <begin position="1260"/>
        <end position="1270"/>
    </location>
</feature>
<evidence type="ECO:0000256" key="3">
    <source>
        <dbReference type="ARBA" id="ARBA00022833"/>
    </source>
</evidence>
<feature type="compositionally biased region" description="Low complexity" evidence="5">
    <location>
        <begin position="736"/>
        <end position="746"/>
    </location>
</feature>